<dbReference type="EMBL" id="JBHSBL010000020">
    <property type="protein sequence ID" value="MFC4069457.1"/>
    <property type="molecule type" value="Genomic_DNA"/>
</dbReference>
<dbReference type="RefSeq" id="WP_378070336.1">
    <property type="nucleotide sequence ID" value="NZ_JBHSBL010000020.1"/>
</dbReference>
<name>A0ABV8IYU7_9ACTN</name>
<feature type="compositionally biased region" description="Basic and acidic residues" evidence="1">
    <location>
        <begin position="1"/>
        <end position="10"/>
    </location>
</feature>
<gene>
    <name evidence="2" type="ORF">ACFO0C_31425</name>
</gene>
<feature type="compositionally biased region" description="Basic and acidic residues" evidence="1">
    <location>
        <begin position="27"/>
        <end position="36"/>
    </location>
</feature>
<protein>
    <submittedName>
        <fullName evidence="2">Uncharacterized protein</fullName>
    </submittedName>
</protein>
<evidence type="ECO:0000313" key="2">
    <source>
        <dbReference type="EMBL" id="MFC4069457.1"/>
    </source>
</evidence>
<sequence>MTKEPTKDPTDQQLTVESLPRHPAARARAEADRELVPPDADLDEEPPAVTRQPGRSGGR</sequence>
<evidence type="ECO:0000313" key="3">
    <source>
        <dbReference type="Proteomes" id="UP001595867"/>
    </source>
</evidence>
<evidence type="ECO:0000256" key="1">
    <source>
        <dbReference type="SAM" id="MobiDB-lite"/>
    </source>
</evidence>
<proteinExistence type="predicted"/>
<feature type="region of interest" description="Disordered" evidence="1">
    <location>
        <begin position="1"/>
        <end position="59"/>
    </location>
</feature>
<comment type="caution">
    <text evidence="2">The sequence shown here is derived from an EMBL/GenBank/DDBJ whole genome shotgun (WGS) entry which is preliminary data.</text>
</comment>
<keyword evidence="3" id="KW-1185">Reference proteome</keyword>
<accession>A0ABV8IYU7</accession>
<organism evidence="2 3">
    <name type="scientific">Actinoplanes subglobosus</name>
    <dbReference type="NCBI Taxonomy" id="1547892"/>
    <lineage>
        <taxon>Bacteria</taxon>
        <taxon>Bacillati</taxon>
        <taxon>Actinomycetota</taxon>
        <taxon>Actinomycetes</taxon>
        <taxon>Micromonosporales</taxon>
        <taxon>Micromonosporaceae</taxon>
        <taxon>Actinoplanes</taxon>
    </lineage>
</organism>
<dbReference type="Proteomes" id="UP001595867">
    <property type="component" value="Unassembled WGS sequence"/>
</dbReference>
<reference evidence="3" key="1">
    <citation type="journal article" date="2019" name="Int. J. Syst. Evol. Microbiol.">
        <title>The Global Catalogue of Microorganisms (GCM) 10K type strain sequencing project: providing services to taxonomists for standard genome sequencing and annotation.</title>
        <authorList>
            <consortium name="The Broad Institute Genomics Platform"/>
            <consortium name="The Broad Institute Genome Sequencing Center for Infectious Disease"/>
            <person name="Wu L."/>
            <person name="Ma J."/>
        </authorList>
    </citation>
    <scope>NUCLEOTIDE SEQUENCE [LARGE SCALE GENOMIC DNA]</scope>
    <source>
        <strain evidence="3">TBRC 5832</strain>
    </source>
</reference>